<dbReference type="InterPro" id="IPR029063">
    <property type="entry name" value="SAM-dependent_MTases_sf"/>
</dbReference>
<proteinExistence type="predicted"/>
<dbReference type="EMBL" id="BBMN01000001">
    <property type="protein sequence ID" value="GAL02424.1"/>
    <property type="molecule type" value="Genomic_DNA"/>
</dbReference>
<evidence type="ECO:0000313" key="2">
    <source>
        <dbReference type="Proteomes" id="UP000029227"/>
    </source>
</evidence>
<comment type="caution">
    <text evidence="1">The sequence shown here is derived from an EMBL/GenBank/DDBJ whole genome shotgun (WGS) entry which is preliminary data.</text>
</comment>
<evidence type="ECO:0008006" key="3">
    <source>
        <dbReference type="Google" id="ProtNLM"/>
    </source>
</evidence>
<dbReference type="FunFam" id="3.40.50.150:FF:000442">
    <property type="entry name" value="tRNA (Adenine22-N1)-methyltransferase TrmK"/>
    <property type="match status" value="1"/>
</dbReference>
<dbReference type="InterPro" id="IPR016876">
    <property type="entry name" value="UCP028234"/>
</dbReference>
<dbReference type="PIRSF" id="PIRSF028234">
    <property type="entry name" value="UCP028234"/>
    <property type="match status" value="1"/>
</dbReference>
<dbReference type="AlphaFoldDB" id="A0A090QKT4"/>
<sequence>MKLSNRLKHIEQLVSADYTHIWDCCCDHGFLGTALLARQAAPNIHFVDIVPALMQTVEDKLQRFYAHSASSWTTHCMDVAALPLHDYPGKHLVIIAGVGGDLITTFIERIHQNNPDRDIDFLLCPVHHQFTLRQKLCELDFSLKHEVLVEDNHRFYEIIYVSSSANDAMKICSVGEKIWHAATDEQARTVERYLEKTLNHYRRVQRSNRKEADMAVAAYQAITQKY</sequence>
<evidence type="ECO:0000313" key="1">
    <source>
        <dbReference type="EMBL" id="GAL02424.1"/>
    </source>
</evidence>
<dbReference type="eggNOG" id="COG2384">
    <property type="taxonomic scope" value="Bacteria"/>
</dbReference>
<organism evidence="1 2">
    <name type="scientific">Photobacterium aphoticum</name>
    <dbReference type="NCBI Taxonomy" id="754436"/>
    <lineage>
        <taxon>Bacteria</taxon>
        <taxon>Pseudomonadati</taxon>
        <taxon>Pseudomonadota</taxon>
        <taxon>Gammaproteobacteria</taxon>
        <taxon>Vibrionales</taxon>
        <taxon>Vibrionaceae</taxon>
        <taxon>Photobacterium</taxon>
    </lineage>
</organism>
<protein>
    <recommendedName>
        <fullName evidence="3">SAM-dependent methyltransferase</fullName>
    </recommendedName>
</protein>
<name>A0A090QKT4_9GAMM</name>
<dbReference type="SUPFAM" id="SSF53335">
    <property type="entry name" value="S-adenosyl-L-methionine-dependent methyltransferases"/>
    <property type="match status" value="1"/>
</dbReference>
<reference evidence="1 2" key="1">
    <citation type="journal article" date="2014" name="Genome Announc.">
        <title>Draft Genome Sequences of Two Vibrionaceae Species, Vibrio ponticus C121 and Photobacterium aphoticum C119, Isolated as Coral Reef Microbiota.</title>
        <authorList>
            <person name="Al-saari N."/>
            <person name="Meirelles P.M."/>
            <person name="Mino S."/>
            <person name="Suda W."/>
            <person name="Oshima K."/>
            <person name="Hattori M."/>
            <person name="Ohkuma M."/>
            <person name="Thompson F.L."/>
            <person name="Gomez-Gil B."/>
            <person name="Sawabe T."/>
            <person name="Sawabe T."/>
        </authorList>
    </citation>
    <scope>NUCLEOTIDE SEQUENCE [LARGE SCALE GENOMIC DNA]</scope>
    <source>
        <strain evidence="1 2">JCM 19237</strain>
    </source>
</reference>
<dbReference type="Pfam" id="PF12847">
    <property type="entry name" value="Methyltransf_18"/>
    <property type="match status" value="1"/>
</dbReference>
<gene>
    <name evidence="1" type="ORF">JCM19237_5317</name>
</gene>
<dbReference type="PANTHER" id="PTHR38451">
    <property type="entry name" value="TRNA (ADENINE(22)-N(1))-METHYLTRANSFERASE"/>
    <property type="match status" value="1"/>
</dbReference>
<dbReference type="PANTHER" id="PTHR38451:SF1">
    <property type="entry name" value="TRNA (ADENINE(22)-N(1))-METHYLTRANSFERASE"/>
    <property type="match status" value="1"/>
</dbReference>
<dbReference type="STRING" id="754436.JCM19237_5317"/>
<dbReference type="Proteomes" id="UP000029227">
    <property type="component" value="Unassembled WGS sequence"/>
</dbReference>
<accession>A0A090QKT4</accession>
<dbReference type="Gene3D" id="3.40.50.150">
    <property type="entry name" value="Vaccinia Virus protein VP39"/>
    <property type="match status" value="1"/>
</dbReference>